<dbReference type="PROSITE" id="PS51186">
    <property type="entry name" value="GNAT"/>
    <property type="match status" value="1"/>
</dbReference>
<dbReference type="InterPro" id="IPR021770">
    <property type="entry name" value="DUF3335"/>
</dbReference>
<sequence length="374" mass="42069">MTNLAVAITPHREVLVRRATNKDLNVLNNIEAQCFATDRLSKRSIKRWLTVKHGILLVAEQQGQVVAYGLVWCLKGTRLARLYSLAVLPEARGTGIAEQLLKQLEQEAQHAGRAYLRLEVSANNHKAIRLYQRLGYKTFGAYHDYYGDGSEALRMQKQIARFAGDGISQQVPWYMQTTEFTCGPAALMMAMASINEQCEPTQLEELAIWREATTIFMTSGHGGCHPIGLALSAQYRGFSADVYINKREALFLEGVRSDKKKRIMELVHNDFVNQAQVSGVDIHYQDVKQQDVEQLLQAGKRVLVLISTYRLDGKKAPHWVCITAMDTHCIYVHDPELATHQAAIDCQHVPIARADFDKMSSFGAARLRSLITIE</sequence>
<dbReference type="InterPro" id="IPR000182">
    <property type="entry name" value="GNAT_dom"/>
</dbReference>
<proteinExistence type="predicted"/>
<evidence type="ECO:0000259" key="1">
    <source>
        <dbReference type="PROSITE" id="PS51186"/>
    </source>
</evidence>
<dbReference type="Gene3D" id="3.40.630.30">
    <property type="match status" value="1"/>
</dbReference>
<accession>A0ABV7CH46</accession>
<organism evidence="2 3">
    <name type="scientific">Pseudoalteromonas fenneropenaei</name>
    <dbReference type="NCBI Taxonomy" id="1737459"/>
    <lineage>
        <taxon>Bacteria</taxon>
        <taxon>Pseudomonadati</taxon>
        <taxon>Pseudomonadota</taxon>
        <taxon>Gammaproteobacteria</taxon>
        <taxon>Alteromonadales</taxon>
        <taxon>Pseudoalteromonadaceae</taxon>
        <taxon>Pseudoalteromonas</taxon>
    </lineage>
</organism>
<feature type="domain" description="N-acetyltransferase" evidence="1">
    <location>
        <begin position="14"/>
        <end position="160"/>
    </location>
</feature>
<dbReference type="CDD" id="cd04301">
    <property type="entry name" value="NAT_SF"/>
    <property type="match status" value="1"/>
</dbReference>
<keyword evidence="3" id="KW-1185">Reference proteome</keyword>
<name>A0ABV7CH46_9GAMM</name>
<dbReference type="Gene3D" id="3.90.70.10">
    <property type="entry name" value="Cysteine proteinases"/>
    <property type="match status" value="1"/>
</dbReference>
<comment type="caution">
    <text evidence="2">The sequence shown here is derived from an EMBL/GenBank/DDBJ whole genome shotgun (WGS) entry which is preliminary data.</text>
</comment>
<reference evidence="3" key="1">
    <citation type="journal article" date="2019" name="Int. J. Syst. Evol. Microbiol.">
        <title>The Global Catalogue of Microorganisms (GCM) 10K type strain sequencing project: providing services to taxonomists for standard genome sequencing and annotation.</title>
        <authorList>
            <consortium name="The Broad Institute Genomics Platform"/>
            <consortium name="The Broad Institute Genome Sequencing Center for Infectious Disease"/>
            <person name="Wu L."/>
            <person name="Ma J."/>
        </authorList>
    </citation>
    <scope>NUCLEOTIDE SEQUENCE [LARGE SCALE GENOMIC DNA]</scope>
    <source>
        <strain evidence="3">KCTC 42730</strain>
    </source>
</reference>
<dbReference type="Pfam" id="PF00583">
    <property type="entry name" value="Acetyltransf_1"/>
    <property type="match status" value="1"/>
</dbReference>
<dbReference type="InterPro" id="IPR016181">
    <property type="entry name" value="Acyl_CoA_acyltransferase"/>
</dbReference>
<gene>
    <name evidence="2" type="ORF">ACFOEE_05170</name>
</gene>
<evidence type="ECO:0000313" key="3">
    <source>
        <dbReference type="Proteomes" id="UP001595453"/>
    </source>
</evidence>
<protein>
    <submittedName>
        <fullName evidence="2">GNAT family N-acetyltransferase/peptidase C39 family protein</fullName>
    </submittedName>
</protein>
<dbReference type="Proteomes" id="UP001595453">
    <property type="component" value="Unassembled WGS sequence"/>
</dbReference>
<dbReference type="EMBL" id="JBHRSD010000010">
    <property type="protein sequence ID" value="MFC3031902.1"/>
    <property type="molecule type" value="Genomic_DNA"/>
</dbReference>
<evidence type="ECO:0000313" key="2">
    <source>
        <dbReference type="EMBL" id="MFC3031902.1"/>
    </source>
</evidence>
<dbReference type="SUPFAM" id="SSF55729">
    <property type="entry name" value="Acyl-CoA N-acyltransferases (Nat)"/>
    <property type="match status" value="1"/>
</dbReference>
<dbReference type="PANTHER" id="PTHR43072">
    <property type="entry name" value="N-ACETYLTRANSFERASE"/>
    <property type="match status" value="1"/>
</dbReference>
<dbReference type="Pfam" id="PF11814">
    <property type="entry name" value="DUF3335"/>
    <property type="match status" value="1"/>
</dbReference>
<dbReference type="RefSeq" id="WP_377121600.1">
    <property type="nucleotide sequence ID" value="NZ_JBHRSD010000010.1"/>
</dbReference>